<dbReference type="STRING" id="10195.A0A3M7PCZ4"/>
<dbReference type="EMBL" id="REGN01012048">
    <property type="protein sequence ID" value="RMZ96587.1"/>
    <property type="molecule type" value="Genomic_DNA"/>
</dbReference>
<proteinExistence type="predicted"/>
<comment type="caution">
    <text evidence="2">The sequence shown here is derived from an EMBL/GenBank/DDBJ whole genome shotgun (WGS) entry which is preliminary data.</text>
</comment>
<sequence>MNSPYINKLRSKKKQKNDSERTDFDNIVNSICTHKKSEIEDENYLNSIDISNSDFDDSNTCNISSKNDSNVCSKVTNDPLVEKMNQLSLDVTDKELTWKLFESNRGGYKLCSLAYTYTVDKPKLADVLLAKKIYWKCTHVGCRGRGTSDGLVPPFKLTQVHNNHEPEPAKIEKLQSIKAIKDQAVNSNDYPRFIIRKTQSQMSNECVSMLKRDAMRQIINRERSKVALSGFNARSLEQLVIPDFLVNTYKNKKFYYYDSGSLDKNRIIIFTTEDNLRLLSQYKDWYADGTFDISPTLFKQVYSIHIIINETALPMLYALLPNKKQTTYKKLFRVVLGLGVSVPNSMNVDFEMAAINAIKLIFKCKVNACYFHLCQSIWRKIQKTGLVKNWFDDKFRLSFRRLQALVFIPISDVHLALDYIKQNSSNSFSTILDYFEKNYIGRAGGKPRFEMELWNLFERVKNNIPRTNNDVESWHSRLKYDARQNLTVAKVVELFRLEQSYMESGLVSLFNGDVIKKTKKRQVEKNEKLKRIISNYDSNTLKLHLDGLANLFIHK</sequence>
<dbReference type="Gene3D" id="2.20.25.240">
    <property type="match status" value="1"/>
</dbReference>
<evidence type="ECO:0000256" key="1">
    <source>
        <dbReference type="SAM" id="MobiDB-lite"/>
    </source>
</evidence>
<evidence type="ECO:0000313" key="2">
    <source>
        <dbReference type="EMBL" id="RMZ96587.1"/>
    </source>
</evidence>
<feature type="region of interest" description="Disordered" evidence="1">
    <location>
        <begin position="1"/>
        <end position="21"/>
    </location>
</feature>
<reference evidence="2 3" key="1">
    <citation type="journal article" date="2018" name="Sci. Rep.">
        <title>Genomic signatures of local adaptation to the degree of environmental predictability in rotifers.</title>
        <authorList>
            <person name="Franch-Gras L."/>
            <person name="Hahn C."/>
            <person name="Garcia-Roger E.M."/>
            <person name="Carmona M.J."/>
            <person name="Serra M."/>
            <person name="Gomez A."/>
        </authorList>
    </citation>
    <scope>NUCLEOTIDE SEQUENCE [LARGE SCALE GENOMIC DNA]</scope>
    <source>
        <strain evidence="2">HYR1</strain>
    </source>
</reference>
<evidence type="ECO:0000313" key="3">
    <source>
        <dbReference type="Proteomes" id="UP000276133"/>
    </source>
</evidence>
<dbReference type="AlphaFoldDB" id="A0A3M7PCZ4"/>
<dbReference type="OrthoDB" id="8195004at2759"/>
<dbReference type="PANTHER" id="PTHR47160">
    <property type="entry name" value="PUTATIVE-RELATED"/>
    <property type="match status" value="1"/>
</dbReference>
<dbReference type="Proteomes" id="UP000276133">
    <property type="component" value="Unassembled WGS sequence"/>
</dbReference>
<gene>
    <name evidence="2" type="ORF">BpHYR1_017597</name>
</gene>
<name>A0A3M7PCZ4_BRAPC</name>
<accession>A0A3M7PCZ4</accession>
<keyword evidence="3" id="KW-1185">Reference proteome</keyword>
<dbReference type="PANTHER" id="PTHR47160:SF10">
    <property type="entry name" value="MULE TRANSPOSASE DOMAIN-CONTAINING PROTEIN"/>
    <property type="match status" value="1"/>
</dbReference>
<organism evidence="2 3">
    <name type="scientific">Brachionus plicatilis</name>
    <name type="common">Marine rotifer</name>
    <name type="synonym">Brachionus muelleri</name>
    <dbReference type="NCBI Taxonomy" id="10195"/>
    <lineage>
        <taxon>Eukaryota</taxon>
        <taxon>Metazoa</taxon>
        <taxon>Spiralia</taxon>
        <taxon>Gnathifera</taxon>
        <taxon>Rotifera</taxon>
        <taxon>Eurotatoria</taxon>
        <taxon>Monogononta</taxon>
        <taxon>Pseudotrocha</taxon>
        <taxon>Ploima</taxon>
        <taxon>Brachionidae</taxon>
        <taxon>Brachionus</taxon>
    </lineage>
</organism>
<protein>
    <submittedName>
        <fullName evidence="2">Uncharacterized protein</fullName>
    </submittedName>
</protein>